<sequence>MKIAICQLITPNIDAFAKYSSASILAYCKKHHYSYFIQRDKLIDNLHINWTKIRLVEQLLDKGYDYVTLIDADILLTDINRSVESFIKDDQVVITMVEDTHLFIKSRPNAGFILIKNNHDGKKLIKMWLDAAYSDTVLADKHPRNQRIYWKYVQPFYREKQHLIPYKYISKYFFWFNKFLKGGKFAYHFDQTNNKVRSMYMGKEYYRMQYSEIELGTTKEVLSQKKGLVEVLS</sequence>
<dbReference type="GO" id="GO:0006487">
    <property type="term" value="P:protein N-linked glycosylation"/>
    <property type="evidence" value="ECO:0007669"/>
    <property type="project" value="TreeGrafter"/>
</dbReference>
<keyword evidence="1" id="KW-0328">Glycosyltransferase</keyword>
<accession>A0A239FR52</accession>
<proteinExistence type="predicted"/>
<name>A0A239FR52_EKHLU</name>
<dbReference type="InterPro" id="IPR008630">
    <property type="entry name" value="Glyco_trans_34"/>
</dbReference>
<reference evidence="4 5" key="1">
    <citation type="submission" date="2017-06" db="EMBL/GenBank/DDBJ databases">
        <authorList>
            <person name="Kim H.J."/>
            <person name="Triplett B.A."/>
        </authorList>
    </citation>
    <scope>NUCLEOTIDE SEQUENCE [LARGE SCALE GENOMIC DNA]</scope>
    <source>
        <strain evidence="4 5">DSM 19307</strain>
    </source>
</reference>
<evidence type="ECO:0000259" key="3">
    <source>
        <dbReference type="Pfam" id="PF03407"/>
    </source>
</evidence>
<dbReference type="PANTHER" id="PTHR31306">
    <property type="entry name" value="ALPHA-1,6-MANNOSYLTRANSFERASE MNN11-RELATED"/>
    <property type="match status" value="1"/>
</dbReference>
<dbReference type="InterPro" id="IPR029044">
    <property type="entry name" value="Nucleotide-diphossugar_trans"/>
</dbReference>
<dbReference type="GO" id="GO:0016020">
    <property type="term" value="C:membrane"/>
    <property type="evidence" value="ECO:0007669"/>
    <property type="project" value="InterPro"/>
</dbReference>
<gene>
    <name evidence="4" type="ORF">SAMN05421640_0798</name>
</gene>
<evidence type="ECO:0000313" key="4">
    <source>
        <dbReference type="EMBL" id="SNS59381.1"/>
    </source>
</evidence>
<dbReference type="InterPro" id="IPR005069">
    <property type="entry name" value="Nucl-diP-sugar_transferase"/>
</dbReference>
<dbReference type="Pfam" id="PF03407">
    <property type="entry name" value="Nucleotid_trans"/>
    <property type="match status" value="1"/>
</dbReference>
<dbReference type="SUPFAM" id="SSF53448">
    <property type="entry name" value="Nucleotide-diphospho-sugar transferases"/>
    <property type="match status" value="1"/>
</dbReference>
<dbReference type="AlphaFoldDB" id="A0A239FR52"/>
<protein>
    <submittedName>
        <fullName evidence="4">Nucleotide-diphospho-sugar transferase</fullName>
    </submittedName>
</protein>
<organism evidence="4 5">
    <name type="scientific">Ekhidna lutea</name>
    <dbReference type="NCBI Taxonomy" id="447679"/>
    <lineage>
        <taxon>Bacteria</taxon>
        <taxon>Pseudomonadati</taxon>
        <taxon>Bacteroidota</taxon>
        <taxon>Cytophagia</taxon>
        <taxon>Cytophagales</taxon>
        <taxon>Reichenbachiellaceae</taxon>
        <taxon>Ekhidna</taxon>
    </lineage>
</organism>
<dbReference type="Proteomes" id="UP000198393">
    <property type="component" value="Unassembled WGS sequence"/>
</dbReference>
<evidence type="ECO:0000256" key="2">
    <source>
        <dbReference type="ARBA" id="ARBA00022679"/>
    </source>
</evidence>
<dbReference type="OrthoDB" id="978710at2"/>
<evidence type="ECO:0000313" key="5">
    <source>
        <dbReference type="Proteomes" id="UP000198393"/>
    </source>
</evidence>
<dbReference type="EMBL" id="FZPD01000001">
    <property type="protein sequence ID" value="SNS59381.1"/>
    <property type="molecule type" value="Genomic_DNA"/>
</dbReference>
<keyword evidence="5" id="KW-1185">Reference proteome</keyword>
<dbReference type="PANTHER" id="PTHR31306:SF4">
    <property type="entry name" value="ALPHA-1,2-GALACTOSYLTRANSFERASE"/>
    <property type="match status" value="1"/>
</dbReference>
<feature type="domain" description="Nucleotide-diphospho-sugar transferase" evidence="3">
    <location>
        <begin position="28"/>
        <end position="177"/>
    </location>
</feature>
<dbReference type="Gene3D" id="3.90.550.10">
    <property type="entry name" value="Spore Coat Polysaccharide Biosynthesis Protein SpsA, Chain A"/>
    <property type="match status" value="1"/>
</dbReference>
<dbReference type="RefSeq" id="WP_089355542.1">
    <property type="nucleotide sequence ID" value="NZ_FZPD01000001.1"/>
</dbReference>
<evidence type="ECO:0000256" key="1">
    <source>
        <dbReference type="ARBA" id="ARBA00022676"/>
    </source>
</evidence>
<dbReference type="GO" id="GO:0016757">
    <property type="term" value="F:glycosyltransferase activity"/>
    <property type="evidence" value="ECO:0007669"/>
    <property type="project" value="UniProtKB-KW"/>
</dbReference>
<keyword evidence="2 4" id="KW-0808">Transferase</keyword>